<reference evidence="2" key="1">
    <citation type="journal article" date="2014" name="Int. J. Syst. Evol. Microbiol.">
        <title>Complete genome sequence of Corynebacterium casei LMG S-19264T (=DSM 44701T), isolated from a smear-ripened cheese.</title>
        <authorList>
            <consortium name="US DOE Joint Genome Institute (JGI-PGF)"/>
            <person name="Walter F."/>
            <person name="Albersmeier A."/>
            <person name="Kalinowski J."/>
            <person name="Ruckert C."/>
        </authorList>
    </citation>
    <scope>NUCLEOTIDE SEQUENCE</scope>
    <source>
        <strain evidence="2">CGMCC 4.7272</strain>
    </source>
</reference>
<dbReference type="InterPro" id="IPR025983">
    <property type="entry name" value="Cys_rich_CPCC"/>
</dbReference>
<evidence type="ECO:0000313" key="3">
    <source>
        <dbReference type="Proteomes" id="UP000625682"/>
    </source>
</evidence>
<organism evidence="2 3">
    <name type="scientific">Streptomyces lacrimifluminis</name>
    <dbReference type="NCBI Taxonomy" id="1500077"/>
    <lineage>
        <taxon>Bacteria</taxon>
        <taxon>Bacillati</taxon>
        <taxon>Actinomycetota</taxon>
        <taxon>Actinomycetes</taxon>
        <taxon>Kitasatosporales</taxon>
        <taxon>Streptomycetaceae</taxon>
        <taxon>Streptomyces</taxon>
    </lineage>
</organism>
<name>A0A917UI96_9ACTN</name>
<comment type="caution">
    <text evidence="2">The sequence shown here is derived from an EMBL/GenBank/DDBJ whole genome shotgun (WGS) entry which is preliminary data.</text>
</comment>
<dbReference type="Pfam" id="PF14206">
    <property type="entry name" value="Cys_rich_CPCC"/>
    <property type="match status" value="1"/>
</dbReference>
<protein>
    <recommendedName>
        <fullName evidence="1">Cysteine-rich CPCC domain-containing protein</fullName>
    </recommendedName>
</protein>
<keyword evidence="3" id="KW-1185">Reference proteome</keyword>
<dbReference type="AlphaFoldDB" id="A0A917UI96"/>
<evidence type="ECO:0000259" key="1">
    <source>
        <dbReference type="Pfam" id="PF14206"/>
    </source>
</evidence>
<proteinExistence type="predicted"/>
<accession>A0A917UI96</accession>
<dbReference type="Proteomes" id="UP000625682">
    <property type="component" value="Unassembled WGS sequence"/>
</dbReference>
<evidence type="ECO:0000313" key="2">
    <source>
        <dbReference type="EMBL" id="GGJ60389.1"/>
    </source>
</evidence>
<feature type="domain" description="Cysteine-rich CPCC" evidence="1">
    <location>
        <begin position="44"/>
        <end position="115"/>
    </location>
</feature>
<dbReference type="RefSeq" id="WP_229695534.1">
    <property type="nucleotide sequence ID" value="NZ_BAABER010000034.1"/>
</dbReference>
<dbReference type="EMBL" id="BMMU01000031">
    <property type="protein sequence ID" value="GGJ60389.1"/>
    <property type="molecule type" value="Genomic_DNA"/>
</dbReference>
<sequence>MNDADPVVLAELAELEALEAAEARGEPLVTPGSGLTPPEEGWLPCPCCGHQMFAEHGAYEICSVCYWEDDLPQLRWPWTCGANGPGLVEAQRNYQRFGAMEERFVKNVRPPAQDEPLDPGWRPIDLSRDSFEEPGGSAAWPDDLTVLYWWRPTFWRRDEHPATPSSPSEG</sequence>
<reference evidence="2" key="2">
    <citation type="submission" date="2020-09" db="EMBL/GenBank/DDBJ databases">
        <authorList>
            <person name="Sun Q."/>
            <person name="Zhou Y."/>
        </authorList>
    </citation>
    <scope>NUCLEOTIDE SEQUENCE</scope>
    <source>
        <strain evidence="2">CGMCC 4.7272</strain>
    </source>
</reference>
<gene>
    <name evidence="2" type="ORF">GCM10012282_67030</name>
</gene>